<comment type="similarity">
    <text evidence="1">Belongs to the eukaryotic ribosomal protein eL21 family.</text>
</comment>
<dbReference type="Gene3D" id="2.30.30.70">
    <property type="entry name" value="Ribosomal protein L21"/>
    <property type="match status" value="1"/>
</dbReference>
<keyword evidence="2" id="KW-0689">Ribosomal protein</keyword>
<dbReference type="InterPro" id="IPR001147">
    <property type="entry name" value="Ribosomal_eL21"/>
</dbReference>
<comment type="caution">
    <text evidence="4">The sequence shown here is derived from an EMBL/GenBank/DDBJ whole genome shotgun (WGS) entry which is preliminary data.</text>
</comment>
<keyword evidence="5" id="KW-1185">Reference proteome</keyword>
<dbReference type="GO" id="GO:0006412">
    <property type="term" value="P:translation"/>
    <property type="evidence" value="ECO:0007669"/>
    <property type="project" value="InterPro"/>
</dbReference>
<evidence type="ECO:0008006" key="6">
    <source>
        <dbReference type="Google" id="ProtNLM"/>
    </source>
</evidence>
<dbReference type="Pfam" id="PF01157">
    <property type="entry name" value="Ribosomal_L21e"/>
    <property type="match status" value="1"/>
</dbReference>
<reference evidence="4" key="1">
    <citation type="submission" date="2021-09" db="EMBL/GenBank/DDBJ databases">
        <authorList>
            <consortium name="AG Swart"/>
            <person name="Singh M."/>
            <person name="Singh A."/>
            <person name="Seah K."/>
            <person name="Emmerich C."/>
        </authorList>
    </citation>
    <scope>NUCLEOTIDE SEQUENCE</scope>
    <source>
        <strain evidence="4">ATCC30299</strain>
    </source>
</reference>
<dbReference type="EMBL" id="CAJZBQ010000028">
    <property type="protein sequence ID" value="CAG9321334.1"/>
    <property type="molecule type" value="Genomic_DNA"/>
</dbReference>
<dbReference type="PANTHER" id="PTHR20981">
    <property type="entry name" value="60S RIBOSOMAL PROTEIN L21"/>
    <property type="match status" value="1"/>
</dbReference>
<keyword evidence="3" id="KW-0687">Ribonucleoprotein</keyword>
<gene>
    <name evidence="4" type="ORF">BSTOLATCC_MIC28619</name>
</gene>
<dbReference type="GO" id="GO:0003735">
    <property type="term" value="F:structural constituent of ribosome"/>
    <property type="evidence" value="ECO:0007669"/>
    <property type="project" value="InterPro"/>
</dbReference>
<dbReference type="InterPro" id="IPR018259">
    <property type="entry name" value="Ribosomal_eL21_CS"/>
</dbReference>
<dbReference type="InterPro" id="IPR008991">
    <property type="entry name" value="Translation_prot_SH3-like_sf"/>
</dbReference>
<sequence>MPHHKGYRAKTRDLFSKPFRRHGPVPLSRTMVTFQRGDFVDIKVDGSVHKGMPYKFYHGKTGKVFNVSVHGIGVIVNKQVRNRIIKKRINVRPEHLTKSRCREEFLQRVIDNEKARGEGKLNDLKREPVAPSEGHFVVTKGTEVIDQHPPVYKFII</sequence>
<evidence type="ECO:0000313" key="5">
    <source>
        <dbReference type="Proteomes" id="UP001162131"/>
    </source>
</evidence>
<dbReference type="SUPFAM" id="SSF50104">
    <property type="entry name" value="Translation proteins SH3-like domain"/>
    <property type="match status" value="1"/>
</dbReference>
<protein>
    <recommendedName>
        <fullName evidence="6">60S ribosomal protein L21</fullName>
    </recommendedName>
</protein>
<organism evidence="4 5">
    <name type="scientific">Blepharisma stoltei</name>
    <dbReference type="NCBI Taxonomy" id="1481888"/>
    <lineage>
        <taxon>Eukaryota</taxon>
        <taxon>Sar</taxon>
        <taxon>Alveolata</taxon>
        <taxon>Ciliophora</taxon>
        <taxon>Postciliodesmatophora</taxon>
        <taxon>Heterotrichea</taxon>
        <taxon>Heterotrichida</taxon>
        <taxon>Blepharismidae</taxon>
        <taxon>Blepharisma</taxon>
    </lineage>
</organism>
<dbReference type="InterPro" id="IPR036948">
    <property type="entry name" value="Ribosomal_eL21_sf"/>
</dbReference>
<name>A0AAU9J6B1_9CILI</name>
<evidence type="ECO:0000256" key="3">
    <source>
        <dbReference type="ARBA" id="ARBA00023274"/>
    </source>
</evidence>
<evidence type="ECO:0000313" key="4">
    <source>
        <dbReference type="EMBL" id="CAG9321334.1"/>
    </source>
</evidence>
<dbReference type="AlphaFoldDB" id="A0AAU9J6B1"/>
<accession>A0AAU9J6B1</accession>
<dbReference type="GO" id="GO:0005840">
    <property type="term" value="C:ribosome"/>
    <property type="evidence" value="ECO:0007669"/>
    <property type="project" value="UniProtKB-KW"/>
</dbReference>
<dbReference type="GO" id="GO:1990904">
    <property type="term" value="C:ribonucleoprotein complex"/>
    <property type="evidence" value="ECO:0007669"/>
    <property type="project" value="UniProtKB-KW"/>
</dbReference>
<dbReference type="FunFam" id="2.30.30.70:FF:000001">
    <property type="entry name" value="60S ribosomal protein L21"/>
    <property type="match status" value="1"/>
</dbReference>
<dbReference type="PROSITE" id="PS01171">
    <property type="entry name" value="RIBOSOMAL_L21E"/>
    <property type="match status" value="1"/>
</dbReference>
<dbReference type="Gene3D" id="6.10.250.3260">
    <property type="match status" value="1"/>
</dbReference>
<evidence type="ECO:0000256" key="2">
    <source>
        <dbReference type="ARBA" id="ARBA00022980"/>
    </source>
</evidence>
<dbReference type="Proteomes" id="UP001162131">
    <property type="component" value="Unassembled WGS sequence"/>
</dbReference>
<proteinExistence type="inferred from homology"/>
<evidence type="ECO:0000256" key="1">
    <source>
        <dbReference type="ARBA" id="ARBA00008427"/>
    </source>
</evidence>